<protein>
    <submittedName>
        <fullName evidence="2">DUF4912 domain-containing protein</fullName>
    </submittedName>
</protein>
<gene>
    <name evidence="2" type="ORF">NZD89_06720</name>
</gene>
<dbReference type="EMBL" id="CP104067">
    <property type="protein sequence ID" value="WAH43094.1"/>
    <property type="molecule type" value="Genomic_DNA"/>
</dbReference>
<feature type="region of interest" description="Disordered" evidence="1">
    <location>
        <begin position="51"/>
        <end position="75"/>
    </location>
</feature>
<dbReference type="InterPro" id="IPR032585">
    <property type="entry name" value="DUF4912"/>
</dbReference>
<organism evidence="2 3">
    <name type="scientific">Alicyclobacillus fastidiosus</name>
    <dbReference type="NCBI Taxonomy" id="392011"/>
    <lineage>
        <taxon>Bacteria</taxon>
        <taxon>Bacillati</taxon>
        <taxon>Bacillota</taxon>
        <taxon>Bacilli</taxon>
        <taxon>Bacillales</taxon>
        <taxon>Alicyclobacillaceae</taxon>
        <taxon>Alicyclobacillus</taxon>
    </lineage>
</organism>
<evidence type="ECO:0000256" key="1">
    <source>
        <dbReference type="SAM" id="MobiDB-lite"/>
    </source>
</evidence>
<dbReference type="RefSeq" id="WP_268006970.1">
    <property type="nucleotide sequence ID" value="NZ_BSUT01000001.1"/>
</dbReference>
<dbReference type="Proteomes" id="UP001164761">
    <property type="component" value="Chromosome"/>
</dbReference>
<evidence type="ECO:0000313" key="2">
    <source>
        <dbReference type="EMBL" id="WAH43094.1"/>
    </source>
</evidence>
<proteinExistence type="predicted"/>
<reference evidence="2" key="1">
    <citation type="submission" date="2022-08" db="EMBL/GenBank/DDBJ databases">
        <title>Alicyclobacillus fastidiosus DSM 17978, complete genome.</title>
        <authorList>
            <person name="Wang Q."/>
            <person name="Cai R."/>
            <person name="Wang Z."/>
        </authorList>
    </citation>
    <scope>NUCLEOTIDE SEQUENCE</scope>
    <source>
        <strain evidence="2">DSM 17978</strain>
    </source>
</reference>
<accession>A0ABY6ZLW1</accession>
<evidence type="ECO:0000313" key="3">
    <source>
        <dbReference type="Proteomes" id="UP001164761"/>
    </source>
</evidence>
<name>A0ABY6ZLW1_9BACL</name>
<keyword evidence="3" id="KW-1185">Reference proteome</keyword>
<dbReference type="Pfam" id="PF16258">
    <property type="entry name" value="DUF4912"/>
    <property type="match status" value="1"/>
</dbReference>
<sequence length="271" mass="31387">MKVDDREQDKWMEIARRVKAGEKQTVIAQELGMEVTKFRYRLRKFQGNFRSDSVSSPNQSNLDSEAESSLTQGTCNNEVEPSSIDTHLFDESWNRQWLVSRLVLLVKEPQVLFAYWEVDEQKRRLVSKHFETGWDHLPFYLQLYDITDIDFDGFNAHRTERIQVHPYADNWYVNGIKPQRSNVMDFGTTTLRGDFFTILRSNVVQTPPQPSNRSMQDGVWFAPLAKTSVEQSPILAAEDALNTKETVTIAAGVRRPYPREFDGYSVRAGRN</sequence>